<dbReference type="InterPro" id="IPR040815">
    <property type="entry name" value="Nas2_N"/>
</dbReference>
<reference evidence="6" key="1">
    <citation type="journal article" date="2020" name="Fungal Divers.">
        <title>Resolving the Mortierellaceae phylogeny through synthesis of multi-gene phylogenetics and phylogenomics.</title>
        <authorList>
            <person name="Vandepol N."/>
            <person name="Liber J."/>
            <person name="Desiro A."/>
            <person name="Na H."/>
            <person name="Kennedy M."/>
            <person name="Barry K."/>
            <person name="Grigoriev I.V."/>
            <person name="Miller A.N."/>
            <person name="O'Donnell K."/>
            <person name="Stajich J.E."/>
            <person name="Bonito G."/>
        </authorList>
    </citation>
    <scope>NUCLEOTIDE SEQUENCE</scope>
    <source>
        <strain evidence="6">NRRL 2769</strain>
    </source>
</reference>
<feature type="domain" description="PDZ" evidence="5">
    <location>
        <begin position="116"/>
        <end position="200"/>
    </location>
</feature>
<proteinExistence type="predicted"/>
<dbReference type="AlphaFoldDB" id="A0A9P6STL0"/>
<dbReference type="GO" id="GO:0005634">
    <property type="term" value="C:nucleus"/>
    <property type="evidence" value="ECO:0007669"/>
    <property type="project" value="TreeGrafter"/>
</dbReference>
<dbReference type="PANTHER" id="PTHR12651">
    <property type="entry name" value="26S PROTEASOME NON-ATPASE REGULATORY SUBUNIT 9"/>
    <property type="match status" value="1"/>
</dbReference>
<dbReference type="GO" id="GO:0070682">
    <property type="term" value="P:proteasome regulatory particle assembly"/>
    <property type="evidence" value="ECO:0007669"/>
    <property type="project" value="InterPro"/>
</dbReference>
<evidence type="ECO:0000256" key="1">
    <source>
        <dbReference type="ARBA" id="ARBA00023186"/>
    </source>
</evidence>
<dbReference type="Proteomes" id="UP000703661">
    <property type="component" value="Unassembled WGS sequence"/>
</dbReference>
<evidence type="ECO:0000313" key="7">
    <source>
        <dbReference type="Proteomes" id="UP000703661"/>
    </source>
</evidence>
<keyword evidence="6" id="KW-0647">Proteasome</keyword>
<evidence type="ECO:0000313" key="6">
    <source>
        <dbReference type="EMBL" id="KAG0001276.1"/>
    </source>
</evidence>
<sequence>MVNAQSELMAQAQALMKQKDDIEAEIRKAEDELHSQNVGMTEKLVDSNGFPRSDIDLVVVTTARSNIIRLKNDHKAIMLKIEETLHAVHAEAIAEKQKREAERKLQEEASGTSSSSSLSTSSATQLRSSEIEEEKTLEPFARINSVAPDSPAEEAGLLQGDRIVAFGTVNAKTTNLFPSLSQHVQSRENKPIVVKVLRGESTELHSLVVVPRKGWGGLGTLGCYIVPA</sequence>
<name>A0A9P6STL0_9FUNG</name>
<feature type="compositionally biased region" description="Low complexity" evidence="4">
    <location>
        <begin position="108"/>
        <end position="128"/>
    </location>
</feature>
<protein>
    <recommendedName>
        <fullName evidence="2">Probable 26S proteasome regulatory subunit p27</fullName>
    </recommendedName>
</protein>
<dbReference type="InterPro" id="IPR024958">
    <property type="entry name" value="GRASP_PDZ"/>
</dbReference>
<dbReference type="Gene3D" id="2.30.42.10">
    <property type="match status" value="1"/>
</dbReference>
<comment type="caution">
    <text evidence="6">The sequence shown here is derived from an EMBL/GenBank/DDBJ whole genome shotgun (WGS) entry which is preliminary data.</text>
</comment>
<evidence type="ECO:0000259" key="5">
    <source>
        <dbReference type="SMART" id="SM00228"/>
    </source>
</evidence>
<dbReference type="SMART" id="SM00228">
    <property type="entry name" value="PDZ"/>
    <property type="match status" value="1"/>
</dbReference>
<gene>
    <name evidence="6" type="primary">PSMD9</name>
    <name evidence="6" type="ORF">BGZ80_006208</name>
</gene>
<dbReference type="Pfam" id="PF04495">
    <property type="entry name" value="GRASP55_65"/>
    <property type="match status" value="1"/>
</dbReference>
<dbReference type="InterPro" id="IPR035269">
    <property type="entry name" value="PSMD9"/>
</dbReference>
<keyword evidence="1" id="KW-0143">Chaperone</keyword>
<dbReference type="EMBL" id="JAAAID010003055">
    <property type="protein sequence ID" value="KAG0001276.1"/>
    <property type="molecule type" value="Genomic_DNA"/>
</dbReference>
<evidence type="ECO:0000256" key="2">
    <source>
        <dbReference type="ARBA" id="ARBA00068021"/>
    </source>
</evidence>
<dbReference type="Pfam" id="PF18265">
    <property type="entry name" value="Nas2_N"/>
    <property type="match status" value="1"/>
</dbReference>
<evidence type="ECO:0000256" key="4">
    <source>
        <dbReference type="SAM" id="MobiDB-lite"/>
    </source>
</evidence>
<accession>A0A9P6STL0</accession>
<dbReference type="SUPFAM" id="SSF50156">
    <property type="entry name" value="PDZ domain-like"/>
    <property type="match status" value="1"/>
</dbReference>
<evidence type="ECO:0000256" key="3">
    <source>
        <dbReference type="SAM" id="Coils"/>
    </source>
</evidence>
<dbReference type="GO" id="GO:0005737">
    <property type="term" value="C:cytoplasm"/>
    <property type="evidence" value="ECO:0007669"/>
    <property type="project" value="TreeGrafter"/>
</dbReference>
<dbReference type="InterPro" id="IPR001478">
    <property type="entry name" value="PDZ"/>
</dbReference>
<feature type="compositionally biased region" description="Basic and acidic residues" evidence="4">
    <location>
        <begin position="96"/>
        <end position="107"/>
    </location>
</feature>
<dbReference type="PANTHER" id="PTHR12651:SF1">
    <property type="entry name" value="26S PROTEASOME NON-ATPASE REGULATORY SUBUNIT 9"/>
    <property type="match status" value="1"/>
</dbReference>
<keyword evidence="3" id="KW-0175">Coiled coil</keyword>
<dbReference type="FunFam" id="2.30.42.10:FF:000107">
    <property type="entry name" value="26S proteasome non-ATPase regulatory subunit 9"/>
    <property type="match status" value="1"/>
</dbReference>
<feature type="coiled-coil region" evidence="3">
    <location>
        <begin position="5"/>
        <end position="39"/>
    </location>
</feature>
<organism evidence="6 7">
    <name type="scientific">Entomortierella chlamydospora</name>
    <dbReference type="NCBI Taxonomy" id="101097"/>
    <lineage>
        <taxon>Eukaryota</taxon>
        <taxon>Fungi</taxon>
        <taxon>Fungi incertae sedis</taxon>
        <taxon>Mucoromycota</taxon>
        <taxon>Mortierellomycotina</taxon>
        <taxon>Mortierellomycetes</taxon>
        <taxon>Mortierellales</taxon>
        <taxon>Mortierellaceae</taxon>
        <taxon>Entomortierella</taxon>
    </lineage>
</organism>
<dbReference type="Gene3D" id="6.10.140.1710">
    <property type="match status" value="1"/>
</dbReference>
<dbReference type="InterPro" id="IPR036034">
    <property type="entry name" value="PDZ_sf"/>
</dbReference>
<dbReference type="GO" id="GO:0000502">
    <property type="term" value="C:proteasome complex"/>
    <property type="evidence" value="ECO:0007669"/>
    <property type="project" value="UniProtKB-KW"/>
</dbReference>
<feature type="region of interest" description="Disordered" evidence="4">
    <location>
        <begin position="96"/>
        <end position="134"/>
    </location>
</feature>
<keyword evidence="7" id="KW-1185">Reference proteome</keyword>